<keyword evidence="5" id="KW-0460">Magnesium</keyword>
<evidence type="ECO:0000313" key="8">
    <source>
        <dbReference type="Proteomes" id="UP000388235"/>
    </source>
</evidence>
<evidence type="ECO:0000256" key="5">
    <source>
        <dbReference type="ARBA" id="ARBA00022842"/>
    </source>
</evidence>
<dbReference type="Pfam" id="PF18081">
    <property type="entry name" value="FANC_SAP"/>
    <property type="match status" value="1"/>
</dbReference>
<reference evidence="7 8" key="1">
    <citation type="submission" date="2019-11" db="EMBL/GenBank/DDBJ databases">
        <authorList>
            <person name="Khan S.A."/>
            <person name="Jeon C.O."/>
            <person name="Chun B.H."/>
        </authorList>
    </citation>
    <scope>NUCLEOTIDE SEQUENCE [LARGE SCALE GENOMIC DNA]</scope>
    <source>
        <strain evidence="7 8">IMCC 1097</strain>
    </source>
</reference>
<comment type="cofactor">
    <cofactor evidence="1">
        <name>Mg(2+)</name>
        <dbReference type="ChEBI" id="CHEBI:18420"/>
    </cofactor>
</comment>
<dbReference type="InterPro" id="IPR049125">
    <property type="entry name" value="FAN1-like_WH"/>
</dbReference>
<dbReference type="GO" id="GO:0016788">
    <property type="term" value="F:hydrolase activity, acting on ester bonds"/>
    <property type="evidence" value="ECO:0007669"/>
    <property type="project" value="InterPro"/>
</dbReference>
<sequence length="567" mass="64113">MSKLTFAWTQCFFVQRAVRAQQKQPPLLGLWLGAVILLKNTRTGRQLPLIDPPAERYYLNNLQRALDWLRQCPHAAALCPQIDEFETLPADTQALLMRLVMRQKAHFRVPKLNYPEIIDMAHALDAGCQAGWLSLDHDLTLGELGDLLSAAELRARFGADAGVRKGDLLMHLQHEALPDQPWDDWVPDLSDSVVSLTCRDTFDRWRLAFFGSLYHDWQTFVLEQLGVMRYQDVELVGAGFESAVEFEQCWQISQWDGLQPLPADPAGPLASRRRSSALYARGRERQRLGQWDLALDDYRASNARPRIARVLEQRGDLALAYRFARRVVARPHYPAEATAVAKSLPRLAKAVGYPAPARARNSVPTEAMVLAFRPNVRVETAVAEALSADSGQAFWVENGLFPSLFGLLFWDALFAPRPGAFFHPFQSAPADLYSSDFESSRQTLIDQAFASLDDDSHRVRIRQRAKHSRGIQNRLVNWSVLTPPLLELALDCLPADDLAVIFRRLLDDIKRHRSGFPDLIVFDSSARSYRLVEVKGPGDALQDHQRAWLGFFNHHRIDATVVNVSWA</sequence>
<feature type="domain" description="VRR-NUC" evidence="6">
    <location>
        <begin position="452"/>
        <end position="566"/>
    </location>
</feature>
<dbReference type="InterPro" id="IPR033315">
    <property type="entry name" value="Fan1-like"/>
</dbReference>
<dbReference type="GO" id="GO:0004518">
    <property type="term" value="F:nuclease activity"/>
    <property type="evidence" value="ECO:0007669"/>
    <property type="project" value="UniProtKB-KW"/>
</dbReference>
<gene>
    <name evidence="7" type="ORF">GH975_05930</name>
</gene>
<dbReference type="InterPro" id="IPR040603">
    <property type="entry name" value="FAN1_SAP_bact"/>
</dbReference>
<keyword evidence="2" id="KW-0540">Nuclease</keyword>
<dbReference type="EMBL" id="CP045871">
    <property type="protein sequence ID" value="QGG80137.1"/>
    <property type="molecule type" value="Genomic_DNA"/>
</dbReference>
<name>A0A5Q2QDQ9_9GAMM</name>
<dbReference type="Pfam" id="PF21315">
    <property type="entry name" value="FAN1_HTH"/>
    <property type="match status" value="1"/>
</dbReference>
<dbReference type="GO" id="GO:0046872">
    <property type="term" value="F:metal ion binding"/>
    <property type="evidence" value="ECO:0007669"/>
    <property type="project" value="UniProtKB-KW"/>
</dbReference>
<dbReference type="PANTHER" id="PTHR15749">
    <property type="entry name" value="FANCONI-ASSOCIATED NUCLEASE 1"/>
    <property type="match status" value="1"/>
</dbReference>
<accession>A0A5Q2QDQ9</accession>
<dbReference type="InterPro" id="IPR014883">
    <property type="entry name" value="VRR_NUC"/>
</dbReference>
<dbReference type="SMART" id="SM00990">
    <property type="entry name" value="VRR_NUC"/>
    <property type="match status" value="1"/>
</dbReference>
<protein>
    <submittedName>
        <fullName evidence="7">VRR-NUC domain-containing protein</fullName>
    </submittedName>
</protein>
<dbReference type="OrthoDB" id="9803913at2"/>
<organism evidence="7 8">
    <name type="scientific">Litorivicinus lipolyticus</name>
    <dbReference type="NCBI Taxonomy" id="418701"/>
    <lineage>
        <taxon>Bacteria</taxon>
        <taxon>Pseudomonadati</taxon>
        <taxon>Pseudomonadota</taxon>
        <taxon>Gammaproteobacteria</taxon>
        <taxon>Oceanospirillales</taxon>
        <taxon>Litorivicinaceae</taxon>
        <taxon>Litorivicinus</taxon>
    </lineage>
</organism>
<dbReference type="KEGG" id="llp:GH975_05930"/>
<dbReference type="AlphaFoldDB" id="A0A5Q2QDQ9"/>
<evidence type="ECO:0000256" key="1">
    <source>
        <dbReference type="ARBA" id="ARBA00001946"/>
    </source>
</evidence>
<proteinExistence type="predicted"/>
<evidence type="ECO:0000256" key="2">
    <source>
        <dbReference type="ARBA" id="ARBA00022722"/>
    </source>
</evidence>
<keyword evidence="8" id="KW-1185">Reference proteome</keyword>
<dbReference type="PANTHER" id="PTHR15749:SF4">
    <property type="entry name" value="FANCONI-ASSOCIATED NUCLEASE 1"/>
    <property type="match status" value="1"/>
</dbReference>
<keyword evidence="3" id="KW-0479">Metal-binding</keyword>
<evidence type="ECO:0000259" key="6">
    <source>
        <dbReference type="SMART" id="SM00990"/>
    </source>
</evidence>
<dbReference type="Pfam" id="PF08774">
    <property type="entry name" value="VRR_NUC"/>
    <property type="match status" value="1"/>
</dbReference>
<keyword evidence="4" id="KW-0378">Hydrolase</keyword>
<dbReference type="GO" id="GO:0036297">
    <property type="term" value="P:interstrand cross-link repair"/>
    <property type="evidence" value="ECO:0007669"/>
    <property type="project" value="InterPro"/>
</dbReference>
<evidence type="ECO:0000256" key="3">
    <source>
        <dbReference type="ARBA" id="ARBA00022723"/>
    </source>
</evidence>
<evidence type="ECO:0000313" key="7">
    <source>
        <dbReference type="EMBL" id="QGG80137.1"/>
    </source>
</evidence>
<dbReference type="RefSeq" id="WP_153713641.1">
    <property type="nucleotide sequence ID" value="NZ_CP045871.1"/>
</dbReference>
<dbReference type="Proteomes" id="UP000388235">
    <property type="component" value="Chromosome"/>
</dbReference>
<evidence type="ECO:0000256" key="4">
    <source>
        <dbReference type="ARBA" id="ARBA00022801"/>
    </source>
</evidence>